<dbReference type="GO" id="GO:0000981">
    <property type="term" value="F:DNA-binding transcription factor activity, RNA polymerase II-specific"/>
    <property type="evidence" value="ECO:0007669"/>
    <property type="project" value="InterPro"/>
</dbReference>
<dbReference type="Gene3D" id="4.10.240.10">
    <property type="entry name" value="Zn(2)-C6 fungal-type DNA-binding domain"/>
    <property type="match status" value="1"/>
</dbReference>
<dbReference type="SUPFAM" id="SSF57701">
    <property type="entry name" value="Zn2/Cys6 DNA-binding domain"/>
    <property type="match status" value="1"/>
</dbReference>
<dbReference type="PANTHER" id="PTHR31001">
    <property type="entry name" value="UNCHARACTERIZED TRANSCRIPTIONAL REGULATORY PROTEIN"/>
    <property type="match status" value="1"/>
</dbReference>
<evidence type="ECO:0000256" key="2">
    <source>
        <dbReference type="ARBA" id="ARBA00022723"/>
    </source>
</evidence>
<dbReference type="GO" id="GO:0005634">
    <property type="term" value="C:nucleus"/>
    <property type="evidence" value="ECO:0007669"/>
    <property type="project" value="UniProtKB-SubCell"/>
</dbReference>
<feature type="domain" description="Zn(2)-C6 fungal-type" evidence="4">
    <location>
        <begin position="18"/>
        <end position="49"/>
    </location>
</feature>
<dbReference type="SMART" id="SM00906">
    <property type="entry name" value="Fungal_trans"/>
    <property type="match status" value="1"/>
</dbReference>
<evidence type="ECO:0000313" key="6">
    <source>
        <dbReference type="Proteomes" id="UP000799424"/>
    </source>
</evidence>
<dbReference type="InterPro" id="IPR050613">
    <property type="entry name" value="Sec_Metabolite_Reg"/>
</dbReference>
<dbReference type="Pfam" id="PF04082">
    <property type="entry name" value="Fungal_trans"/>
    <property type="match status" value="1"/>
</dbReference>
<keyword evidence="3" id="KW-0539">Nucleus</keyword>
<dbReference type="InterPro" id="IPR001138">
    <property type="entry name" value="Zn2Cys6_DnaBD"/>
</dbReference>
<name>A0A6A7AIC2_9PLEO</name>
<dbReference type="AlphaFoldDB" id="A0A6A7AIC2"/>
<reference evidence="5" key="1">
    <citation type="journal article" date="2020" name="Stud. Mycol.">
        <title>101 Dothideomycetes genomes: a test case for predicting lifestyles and emergence of pathogens.</title>
        <authorList>
            <person name="Haridas S."/>
            <person name="Albert R."/>
            <person name="Binder M."/>
            <person name="Bloem J."/>
            <person name="Labutti K."/>
            <person name="Salamov A."/>
            <person name="Andreopoulos B."/>
            <person name="Baker S."/>
            <person name="Barry K."/>
            <person name="Bills G."/>
            <person name="Bluhm B."/>
            <person name="Cannon C."/>
            <person name="Castanera R."/>
            <person name="Culley D."/>
            <person name="Daum C."/>
            <person name="Ezra D."/>
            <person name="Gonzalez J."/>
            <person name="Henrissat B."/>
            <person name="Kuo A."/>
            <person name="Liang C."/>
            <person name="Lipzen A."/>
            <person name="Lutzoni F."/>
            <person name="Magnuson J."/>
            <person name="Mondo S."/>
            <person name="Nolan M."/>
            <person name="Ohm R."/>
            <person name="Pangilinan J."/>
            <person name="Park H.-J."/>
            <person name="Ramirez L."/>
            <person name="Alfaro M."/>
            <person name="Sun H."/>
            <person name="Tritt A."/>
            <person name="Yoshinaga Y."/>
            <person name="Zwiers L.-H."/>
            <person name="Turgeon B."/>
            <person name="Goodwin S."/>
            <person name="Spatafora J."/>
            <person name="Crous P."/>
            <person name="Grigoriev I."/>
        </authorList>
    </citation>
    <scope>NUCLEOTIDE SEQUENCE</scope>
    <source>
        <strain evidence="5">CBS 113818</strain>
    </source>
</reference>
<dbReference type="SMART" id="SM00066">
    <property type="entry name" value="GAL4"/>
    <property type="match status" value="1"/>
</dbReference>
<gene>
    <name evidence="5" type="ORF">CC86DRAFT_277466</name>
</gene>
<dbReference type="EMBL" id="MU006216">
    <property type="protein sequence ID" value="KAF2832853.1"/>
    <property type="molecule type" value="Genomic_DNA"/>
</dbReference>
<keyword evidence="2" id="KW-0479">Metal-binding</keyword>
<evidence type="ECO:0000256" key="1">
    <source>
        <dbReference type="ARBA" id="ARBA00004123"/>
    </source>
</evidence>
<dbReference type="GO" id="GO:0006351">
    <property type="term" value="P:DNA-templated transcription"/>
    <property type="evidence" value="ECO:0007669"/>
    <property type="project" value="InterPro"/>
</dbReference>
<dbReference type="PROSITE" id="PS50048">
    <property type="entry name" value="ZN2_CY6_FUNGAL_2"/>
    <property type="match status" value="1"/>
</dbReference>
<evidence type="ECO:0000259" key="4">
    <source>
        <dbReference type="PROSITE" id="PS50048"/>
    </source>
</evidence>
<accession>A0A6A7AIC2</accession>
<dbReference type="InterPro" id="IPR007219">
    <property type="entry name" value="XnlR_reg_dom"/>
</dbReference>
<protein>
    <recommendedName>
        <fullName evidence="4">Zn(2)-C6 fungal-type domain-containing protein</fullName>
    </recommendedName>
</protein>
<organism evidence="5 6">
    <name type="scientific">Ophiobolus disseminans</name>
    <dbReference type="NCBI Taxonomy" id="1469910"/>
    <lineage>
        <taxon>Eukaryota</taxon>
        <taxon>Fungi</taxon>
        <taxon>Dikarya</taxon>
        <taxon>Ascomycota</taxon>
        <taxon>Pezizomycotina</taxon>
        <taxon>Dothideomycetes</taxon>
        <taxon>Pleosporomycetidae</taxon>
        <taxon>Pleosporales</taxon>
        <taxon>Pleosporineae</taxon>
        <taxon>Phaeosphaeriaceae</taxon>
        <taxon>Ophiobolus</taxon>
    </lineage>
</organism>
<dbReference type="CDD" id="cd00067">
    <property type="entry name" value="GAL4"/>
    <property type="match status" value="1"/>
</dbReference>
<keyword evidence="6" id="KW-1185">Reference proteome</keyword>
<dbReference type="PROSITE" id="PS00463">
    <property type="entry name" value="ZN2_CY6_FUNGAL_1"/>
    <property type="match status" value="1"/>
</dbReference>
<proteinExistence type="predicted"/>
<dbReference type="PANTHER" id="PTHR31001:SF76">
    <property type="entry name" value="ZN(2)-C6 FUNGAL-TYPE DOMAIN-CONTAINING PROTEIN"/>
    <property type="match status" value="1"/>
</dbReference>
<comment type="subcellular location">
    <subcellularLocation>
        <location evidence="1">Nucleus</location>
    </subcellularLocation>
</comment>
<dbReference type="GO" id="GO:0008270">
    <property type="term" value="F:zinc ion binding"/>
    <property type="evidence" value="ECO:0007669"/>
    <property type="project" value="InterPro"/>
</dbReference>
<dbReference type="Proteomes" id="UP000799424">
    <property type="component" value="Unassembled WGS sequence"/>
</dbReference>
<evidence type="ECO:0000256" key="3">
    <source>
        <dbReference type="ARBA" id="ARBA00023242"/>
    </source>
</evidence>
<dbReference type="GO" id="GO:0003677">
    <property type="term" value="F:DNA binding"/>
    <property type="evidence" value="ECO:0007669"/>
    <property type="project" value="InterPro"/>
</dbReference>
<dbReference type="CDD" id="cd12148">
    <property type="entry name" value="fungal_TF_MHR"/>
    <property type="match status" value="1"/>
</dbReference>
<dbReference type="Pfam" id="PF00172">
    <property type="entry name" value="Zn_clus"/>
    <property type="match status" value="1"/>
</dbReference>
<dbReference type="InterPro" id="IPR036864">
    <property type="entry name" value="Zn2-C6_fun-type_DNA-bd_sf"/>
</dbReference>
<dbReference type="OrthoDB" id="1747771at2759"/>
<evidence type="ECO:0000313" key="5">
    <source>
        <dbReference type="EMBL" id="KAF2832853.1"/>
    </source>
</evidence>
<sequence length="574" mass="66043">MSQDPFVSIRTTQRVPRSCTSCSSRKVRCDKSIPCDTCIRRGQPEACVRELVIVRGEMTTYRDAPHVPTYEELNSENERLRQEVEALKAQIFGSSSILSSHDLAGHTMDPLLRKRQIDQDEEGLEQKLWDSLASVLPATKPVVSSWDDIVLPTRSCSEFLVDYDEKWNSWVHYALEYPHFRVECDGFMTAMANGIPIEYADISWMAVYFSVMSAALLMMDDDEAEKLTLHEPFEHQVLSQIWYNTAIFCLHRTDFMRVPNIRCVQAIAILGICFNNFGDSDLGQHMWSCALRIAQRIGLDTPYSELAGKHLGEESQHRLWWTLVICEWLSLPCHPPAVDELDFDVPYPQAPLPPPSTVAGSNHEHPVHYHIFMARTANVWHRFLKAVRLGHETIEDKVRIVRAVDEELAAIINTLPPHLQPDMDSGDDEEQLHHVRSKESWVTWQRFDLTLVLLHLRIRVNRTLQEQWLSTSNPNRPDWARTVSVSSSVSIIWINSNWGQPASMRKQWALSYHIFTAAILLLREFDDSERNQDEGHREVICTAIEMLDQVKSRNALAHHASLILRERLDSIRLV</sequence>